<sequence>MIRQNLMGLLLISLQLFCLMLTAGCSTRPVIPETQLQQRSDYREEFIVNAEGLRLFARTWEPATAAKANVIILHGTSLHGGLYANTAKHLVANGYRVYAIDMQGWGYSEGLKGCGYVESFDAYSYDVKLVLQMLRKRYPQVNNYLLGESLGGAVAMHTAVKYEFLVNGVITSGVGYKPSLKLMGIRAPEVVNDFTLTSAKWFWMGLSSFPAIESDLGLRMAVEDDALQDRLLDDPVVCHDWLPGAYISTTLEAGDYLEPRLRYITVPMLLLHGKDDVLVPVSSSQEIYDQIDSRQKRMLVYDSPHTVLLENKWPAAAEDIVTFLDYLN</sequence>
<dbReference type="EMBL" id="CP022684">
    <property type="protein sequence ID" value="AUM12537.1"/>
    <property type="molecule type" value="Genomic_DNA"/>
</dbReference>
<dbReference type="SUPFAM" id="SSF53474">
    <property type="entry name" value="alpha/beta-Hydrolases"/>
    <property type="match status" value="1"/>
</dbReference>
<protein>
    <recommendedName>
        <fullName evidence="1">Serine aminopeptidase S33 domain-containing protein</fullName>
    </recommendedName>
</protein>
<evidence type="ECO:0000259" key="1">
    <source>
        <dbReference type="Pfam" id="PF12146"/>
    </source>
</evidence>
<dbReference type="PANTHER" id="PTHR11614">
    <property type="entry name" value="PHOSPHOLIPASE-RELATED"/>
    <property type="match status" value="1"/>
</dbReference>
<gene>
    <name evidence="2" type="ORF">Kalk_08940</name>
</gene>
<accession>A0A2K9LJY1</accession>
<feature type="domain" description="Serine aminopeptidase S33" evidence="1">
    <location>
        <begin position="65"/>
        <end position="310"/>
    </location>
</feature>
<dbReference type="RefSeq" id="WP_101893905.1">
    <property type="nucleotide sequence ID" value="NZ_CP022684.1"/>
</dbReference>
<dbReference type="InterPro" id="IPR029058">
    <property type="entry name" value="AB_hydrolase_fold"/>
</dbReference>
<evidence type="ECO:0000313" key="2">
    <source>
        <dbReference type="EMBL" id="AUM12537.1"/>
    </source>
</evidence>
<dbReference type="InterPro" id="IPR051044">
    <property type="entry name" value="MAG_DAG_Lipase"/>
</dbReference>
<dbReference type="AlphaFoldDB" id="A0A2K9LJY1"/>
<dbReference type="KEGG" id="kak:Kalk_08940"/>
<dbReference type="OrthoDB" id="9806902at2"/>
<dbReference type="Proteomes" id="UP000235116">
    <property type="component" value="Chromosome"/>
</dbReference>
<dbReference type="PROSITE" id="PS51257">
    <property type="entry name" value="PROKAR_LIPOPROTEIN"/>
    <property type="match status" value="1"/>
</dbReference>
<dbReference type="Pfam" id="PF12146">
    <property type="entry name" value="Hydrolase_4"/>
    <property type="match status" value="1"/>
</dbReference>
<proteinExistence type="predicted"/>
<name>A0A2K9LJY1_9GAMM</name>
<dbReference type="InterPro" id="IPR022742">
    <property type="entry name" value="Hydrolase_4"/>
</dbReference>
<evidence type="ECO:0000313" key="3">
    <source>
        <dbReference type="Proteomes" id="UP000235116"/>
    </source>
</evidence>
<dbReference type="PRINTS" id="PR00111">
    <property type="entry name" value="ABHYDROLASE"/>
</dbReference>
<reference evidence="3" key="1">
    <citation type="submission" date="2017-08" db="EMBL/GenBank/DDBJ databases">
        <title>Direct submision.</title>
        <authorList>
            <person name="Kim S.-J."/>
            <person name="Rhee S.-K."/>
        </authorList>
    </citation>
    <scope>NUCLEOTIDE SEQUENCE [LARGE SCALE GENOMIC DNA]</scope>
    <source>
        <strain evidence="3">GI5</strain>
    </source>
</reference>
<dbReference type="Gene3D" id="3.40.50.1820">
    <property type="entry name" value="alpha/beta hydrolase"/>
    <property type="match status" value="1"/>
</dbReference>
<organism evidence="2 3">
    <name type="scientific">Ketobacter alkanivorans</name>
    <dbReference type="NCBI Taxonomy" id="1917421"/>
    <lineage>
        <taxon>Bacteria</taxon>
        <taxon>Pseudomonadati</taxon>
        <taxon>Pseudomonadota</taxon>
        <taxon>Gammaproteobacteria</taxon>
        <taxon>Pseudomonadales</taxon>
        <taxon>Ketobacteraceae</taxon>
        <taxon>Ketobacter</taxon>
    </lineage>
</organism>
<keyword evidence="3" id="KW-1185">Reference proteome</keyword>
<dbReference type="InterPro" id="IPR000073">
    <property type="entry name" value="AB_hydrolase_1"/>
</dbReference>